<keyword evidence="3" id="KW-1185">Reference proteome</keyword>
<protein>
    <recommendedName>
        <fullName evidence="4">Glycoside hydrolase family 42 N-terminal domain-containing protein</fullName>
    </recommendedName>
</protein>
<feature type="chain" id="PRO_5046993657" description="Glycoside hydrolase family 42 N-terminal domain-containing protein" evidence="1">
    <location>
        <begin position="32"/>
        <end position="478"/>
    </location>
</feature>
<feature type="signal peptide" evidence="1">
    <location>
        <begin position="1"/>
        <end position="31"/>
    </location>
</feature>
<evidence type="ECO:0000313" key="3">
    <source>
        <dbReference type="Proteomes" id="UP000734511"/>
    </source>
</evidence>
<sequence>MTEHQSLSRRRMLLAAGGAAALPGTGLAVLAASGTARAQAAPAGERAAVPPTADLPLIGGTDFPIGAFWPPPPTQITVERYQEIADAGFTFLHNGNYLWDATGIRYALGIAQQVGLKMLIAGDPLEASLTGNFWIEDDPSGNRPQVSPSDAEVSLRAVLSTYQGYTSFAGLNLVDEPAANRFTTLAALVDTVRRISPTALPYINFRRLGQPYGAWGTPGMDAATYARYVQEGLDAITPSLLCYDRYPLYPDGADDPDYFQNWAIVRDAGLRAGIPTWIYIQSLQYAGHRLPTAAELAWQVNISLAYGAKGVQYFTYWTPDPSRGTGFVPAQGLLTVAGERTPLYDAAKQLNTGWLRPAGRELKPLVSESVVHAGDTPLPAGATAFAPDERIAAVAGGPVVLGTFAAPAPGDPATRWLLVANRSHDAAVTARIALRPHAVAGVARFDPATAAYEPPRRLPFFSVSLPAGGAALYRLTGH</sequence>
<evidence type="ECO:0000313" key="2">
    <source>
        <dbReference type="EMBL" id="NJP45473.1"/>
    </source>
</evidence>
<name>A0ABX0ZVG7_9ACTN</name>
<dbReference type="Proteomes" id="UP000734511">
    <property type="component" value="Unassembled WGS sequence"/>
</dbReference>
<dbReference type="Gene3D" id="3.20.20.80">
    <property type="entry name" value="Glycosidases"/>
    <property type="match status" value="1"/>
</dbReference>
<reference evidence="2 3" key="1">
    <citation type="submission" date="2020-03" db="EMBL/GenBank/DDBJ databases">
        <title>WGS of actinomycetes isolated from Thailand.</title>
        <authorList>
            <person name="Thawai C."/>
        </authorList>
    </citation>
    <scope>NUCLEOTIDE SEQUENCE [LARGE SCALE GENOMIC DNA]</scope>
    <source>
        <strain evidence="2 3">PRB2-1</strain>
    </source>
</reference>
<dbReference type="InterPro" id="IPR017853">
    <property type="entry name" value="GH"/>
</dbReference>
<keyword evidence="1" id="KW-0732">Signal</keyword>
<organism evidence="2 3">
    <name type="scientific">Actinacidiphila epipremni</name>
    <dbReference type="NCBI Taxonomy" id="2053013"/>
    <lineage>
        <taxon>Bacteria</taxon>
        <taxon>Bacillati</taxon>
        <taxon>Actinomycetota</taxon>
        <taxon>Actinomycetes</taxon>
        <taxon>Kitasatosporales</taxon>
        <taxon>Streptomycetaceae</taxon>
        <taxon>Actinacidiphila</taxon>
    </lineage>
</organism>
<comment type="caution">
    <text evidence="2">The sequence shown here is derived from an EMBL/GenBank/DDBJ whole genome shotgun (WGS) entry which is preliminary data.</text>
</comment>
<dbReference type="SUPFAM" id="SSF51445">
    <property type="entry name" value="(Trans)glycosidases"/>
    <property type="match status" value="1"/>
</dbReference>
<evidence type="ECO:0008006" key="4">
    <source>
        <dbReference type="Google" id="ProtNLM"/>
    </source>
</evidence>
<dbReference type="EMBL" id="JAATEJ010000015">
    <property type="protein sequence ID" value="NJP45473.1"/>
    <property type="molecule type" value="Genomic_DNA"/>
</dbReference>
<proteinExistence type="predicted"/>
<dbReference type="RefSeq" id="WP_167984333.1">
    <property type="nucleotide sequence ID" value="NZ_JAATEJ010000015.1"/>
</dbReference>
<gene>
    <name evidence="2" type="ORF">HCN08_19000</name>
</gene>
<dbReference type="InterPro" id="IPR006311">
    <property type="entry name" value="TAT_signal"/>
</dbReference>
<evidence type="ECO:0000256" key="1">
    <source>
        <dbReference type="SAM" id="SignalP"/>
    </source>
</evidence>
<dbReference type="PROSITE" id="PS51318">
    <property type="entry name" value="TAT"/>
    <property type="match status" value="1"/>
</dbReference>
<accession>A0ABX0ZVG7</accession>